<dbReference type="GO" id="GO:0047911">
    <property type="term" value="F:galacturan 1,4-alpha-galacturonidase activity"/>
    <property type="evidence" value="ECO:0007669"/>
    <property type="project" value="UniProtKB-EC"/>
</dbReference>
<evidence type="ECO:0000256" key="12">
    <source>
        <dbReference type="ARBA" id="ARBA00068298"/>
    </source>
</evidence>
<gene>
    <name evidence="16" type="ORF">Cni_G22790</name>
</gene>
<dbReference type="Proteomes" id="UP001327560">
    <property type="component" value="Chromosome 7"/>
</dbReference>
<evidence type="ECO:0000313" key="17">
    <source>
        <dbReference type="Proteomes" id="UP001327560"/>
    </source>
</evidence>
<feature type="transmembrane region" description="Helical" evidence="15">
    <location>
        <begin position="79"/>
        <end position="102"/>
    </location>
</feature>
<evidence type="ECO:0000256" key="4">
    <source>
        <dbReference type="ARBA" id="ARBA00022525"/>
    </source>
</evidence>
<keyword evidence="15" id="KW-1133">Transmembrane helix</keyword>
<evidence type="ECO:0000256" key="10">
    <source>
        <dbReference type="ARBA" id="ARBA00048766"/>
    </source>
</evidence>
<reference evidence="16 17" key="1">
    <citation type="submission" date="2023-10" db="EMBL/GenBank/DDBJ databases">
        <title>Chromosome-scale genome assembly provides insights into flower coloration mechanisms of Canna indica.</title>
        <authorList>
            <person name="Li C."/>
        </authorList>
    </citation>
    <scope>NUCLEOTIDE SEQUENCE [LARGE SCALE GENOMIC DNA]</scope>
    <source>
        <tissue evidence="16">Flower</tissue>
    </source>
</reference>
<keyword evidence="6 14" id="KW-0326">Glycosidase</keyword>
<sequence length="537" mass="57026">MEVELERATMEVDLEQIAVEAELEQAAVEIELEQVILYRSSSKFLSCRSCVSSTFVPCVAALCLAFRRLGALGFLSMTALWFTCPVIVAFIFSSGEFLVSLVGHALGQTPMRDLDSYSWVQEDVKLHGSVATDLDIILFFRDSVSIACEGVKKDYKCILCLSSDRGCFVGAAPVYSIVDYGAKSDGRTDSTKSLQAAWEAACGSSGSATIYVPAGSFLVRPVTFNGPCMSSRITFRIDGALVAPSGYSGAGELIVFDHVEGVSLYGGTIDGRGSALWACKAAGGRYCPRGSTSLTFRNSKDVVISGLTSVNSELYHVVIDYCERVLVHGVRITAAGSSPNTDGIHVQGSNDVTITSVSIRTGDDCISIGPGTTNLWIEQVACGPGHGISIGSLGKGYEEKGVENVTVKTTVFTGTQNGLRIKTWGRPSEGFVKGVVFEHASMQNVHNPIIIDQNYCPSHKGCPDKNSGVKISEVTYSDIHGSSASQVAVNFDCSATNPCIGIGLQDIKLTYGRSTAESSCNHVDGTASGFVMPPSCI</sequence>
<proteinExistence type="inferred from homology"/>
<evidence type="ECO:0000256" key="15">
    <source>
        <dbReference type="SAM" id="Phobius"/>
    </source>
</evidence>
<evidence type="ECO:0000256" key="9">
    <source>
        <dbReference type="ARBA" id="ARBA00043142"/>
    </source>
</evidence>
<keyword evidence="15" id="KW-0812">Transmembrane</keyword>
<evidence type="ECO:0000256" key="13">
    <source>
        <dbReference type="ARBA" id="ARBA00083621"/>
    </source>
</evidence>
<dbReference type="GO" id="GO:0004650">
    <property type="term" value="F:polygalacturonase activity"/>
    <property type="evidence" value="ECO:0007669"/>
    <property type="project" value="InterPro"/>
</dbReference>
<dbReference type="InterPro" id="IPR011050">
    <property type="entry name" value="Pectin_lyase_fold/virulence"/>
</dbReference>
<comment type="function">
    <text evidence="11">May function in depolymerizing pectin during pollen development, germination, and tube growth. Acts as an exo-polygalacturonase.</text>
</comment>
<evidence type="ECO:0000256" key="8">
    <source>
        <dbReference type="ARBA" id="ARBA00038933"/>
    </source>
</evidence>
<evidence type="ECO:0000256" key="11">
    <source>
        <dbReference type="ARBA" id="ARBA00057651"/>
    </source>
</evidence>
<dbReference type="GO" id="GO:0005975">
    <property type="term" value="P:carbohydrate metabolic process"/>
    <property type="evidence" value="ECO:0007669"/>
    <property type="project" value="InterPro"/>
</dbReference>
<dbReference type="EC" id="3.2.1.67" evidence="8"/>
<evidence type="ECO:0000256" key="7">
    <source>
        <dbReference type="ARBA" id="ARBA00023316"/>
    </source>
</evidence>
<evidence type="ECO:0000256" key="14">
    <source>
        <dbReference type="RuleBase" id="RU361169"/>
    </source>
</evidence>
<comment type="catalytic activity">
    <reaction evidence="10">
        <text>[(1-&gt;4)-alpha-D-galacturonosyl](n) + H2O = alpha-D-galacturonate + [(1-&gt;4)-alpha-D-galacturonosyl](n-1)</text>
        <dbReference type="Rhea" id="RHEA:14117"/>
        <dbReference type="Rhea" id="RHEA-COMP:14570"/>
        <dbReference type="Rhea" id="RHEA-COMP:14572"/>
        <dbReference type="ChEBI" id="CHEBI:15377"/>
        <dbReference type="ChEBI" id="CHEBI:58658"/>
        <dbReference type="ChEBI" id="CHEBI:140523"/>
        <dbReference type="EC" id="3.2.1.67"/>
    </reaction>
</comment>
<organism evidence="16 17">
    <name type="scientific">Canna indica</name>
    <name type="common">Indian-shot</name>
    <dbReference type="NCBI Taxonomy" id="4628"/>
    <lineage>
        <taxon>Eukaryota</taxon>
        <taxon>Viridiplantae</taxon>
        <taxon>Streptophyta</taxon>
        <taxon>Embryophyta</taxon>
        <taxon>Tracheophyta</taxon>
        <taxon>Spermatophyta</taxon>
        <taxon>Magnoliopsida</taxon>
        <taxon>Liliopsida</taxon>
        <taxon>Zingiberales</taxon>
        <taxon>Cannaceae</taxon>
        <taxon>Canna</taxon>
    </lineage>
</organism>
<keyword evidence="4" id="KW-0964">Secreted</keyword>
<dbReference type="Pfam" id="PF00295">
    <property type="entry name" value="Glyco_hydro_28"/>
    <property type="match status" value="1"/>
</dbReference>
<evidence type="ECO:0000256" key="6">
    <source>
        <dbReference type="ARBA" id="ARBA00023295"/>
    </source>
</evidence>
<evidence type="ECO:0000256" key="1">
    <source>
        <dbReference type="ARBA" id="ARBA00004191"/>
    </source>
</evidence>
<evidence type="ECO:0000256" key="5">
    <source>
        <dbReference type="ARBA" id="ARBA00022801"/>
    </source>
</evidence>
<protein>
    <recommendedName>
        <fullName evidence="12">Exopolygalacturonase</fullName>
        <ecNumber evidence="8">3.2.1.67</ecNumber>
    </recommendedName>
    <alternativeName>
        <fullName evidence="9">Galacturan 1,4-alpha-galacturonidase</fullName>
    </alternativeName>
    <alternativeName>
        <fullName evidence="13">Pectinase</fullName>
    </alternativeName>
</protein>
<evidence type="ECO:0000256" key="3">
    <source>
        <dbReference type="ARBA" id="ARBA00022512"/>
    </source>
</evidence>
<keyword evidence="17" id="KW-1185">Reference proteome</keyword>
<comment type="similarity">
    <text evidence="2 14">Belongs to the glycosyl hydrolase 28 family.</text>
</comment>
<keyword evidence="7" id="KW-0961">Cell wall biogenesis/degradation</keyword>
<keyword evidence="5 14" id="KW-0378">Hydrolase</keyword>
<dbReference type="AlphaFoldDB" id="A0AAQ3QMZ4"/>
<name>A0AAQ3QMZ4_9LILI</name>
<dbReference type="GO" id="GO:0071555">
    <property type="term" value="P:cell wall organization"/>
    <property type="evidence" value="ECO:0007669"/>
    <property type="project" value="UniProtKB-KW"/>
</dbReference>
<dbReference type="InterPro" id="IPR012334">
    <property type="entry name" value="Pectin_lyas_fold"/>
</dbReference>
<accession>A0AAQ3QMZ4</accession>
<evidence type="ECO:0000313" key="16">
    <source>
        <dbReference type="EMBL" id="WOL14010.1"/>
    </source>
</evidence>
<dbReference type="SMART" id="SM00710">
    <property type="entry name" value="PbH1"/>
    <property type="match status" value="4"/>
</dbReference>
<dbReference type="FunFam" id="2.160.20.10:FF:000004">
    <property type="entry name" value="Pectin lyase-like superfamily protein"/>
    <property type="match status" value="1"/>
</dbReference>
<dbReference type="InterPro" id="IPR006626">
    <property type="entry name" value="PbH1"/>
</dbReference>
<evidence type="ECO:0000256" key="2">
    <source>
        <dbReference type="ARBA" id="ARBA00008834"/>
    </source>
</evidence>
<keyword evidence="15" id="KW-0472">Membrane</keyword>
<dbReference type="SUPFAM" id="SSF51126">
    <property type="entry name" value="Pectin lyase-like"/>
    <property type="match status" value="1"/>
</dbReference>
<keyword evidence="3" id="KW-0134">Cell wall</keyword>
<dbReference type="InterPro" id="IPR000743">
    <property type="entry name" value="Glyco_hydro_28"/>
</dbReference>
<comment type="subcellular location">
    <subcellularLocation>
        <location evidence="1">Secreted</location>
        <location evidence="1">Cell wall</location>
    </subcellularLocation>
</comment>
<dbReference type="PANTHER" id="PTHR31375">
    <property type="match status" value="1"/>
</dbReference>
<dbReference type="Gene3D" id="2.160.20.10">
    <property type="entry name" value="Single-stranded right-handed beta-helix, Pectin lyase-like"/>
    <property type="match status" value="1"/>
</dbReference>
<dbReference type="EMBL" id="CP136896">
    <property type="protein sequence ID" value="WOL14010.1"/>
    <property type="molecule type" value="Genomic_DNA"/>
</dbReference>